<proteinExistence type="predicted"/>
<dbReference type="GeneID" id="55006445"/>
<protein>
    <submittedName>
        <fullName evidence="1">Minor tail protein</fullName>
    </submittedName>
</protein>
<dbReference type="RefSeq" id="YP_009815223.1">
    <property type="nucleotide sequence ID" value="NC_048091.1"/>
</dbReference>
<evidence type="ECO:0000313" key="1">
    <source>
        <dbReference type="EMBL" id="AYN57288.1"/>
    </source>
</evidence>
<sequence length="320" mass="33271">MTGLKKTMEAIPPGGTTRKFGTAYHDGSRWLANVDGTPIEARWANPITLAQNCPIVVDITNNDAGQSSALVVCAYTDQPMPGTGSVLSIGVTTIVITGDDGRVFTTDRFVGASSSFAPGDPVLLMWDATNIPTVVGKIPTVAPPPPPLPPPAPVAPKPTTGVAKAAAGKTNTWWAPGGWGSWAGSTQGGEQIYSGSYGAGPVTGSWFYGSAFTNLGSREITEVRFRMPARLNIGASGTATVHLYAHTSKYQPGGDVARTIGPFDVTVSQAQGAHWITLPLSFADVLKAGGGISIAGDPYVGFNGRLKDPQSGRIEMDWTA</sequence>
<dbReference type="KEGG" id="vg:55006445"/>
<organism evidence="1 2">
    <name type="scientific">Arthrobacter phage Bridgette</name>
    <dbReference type="NCBI Taxonomy" id="2419949"/>
    <lineage>
        <taxon>Viruses</taxon>
        <taxon>Duplodnaviria</taxon>
        <taxon>Heunggongvirae</taxon>
        <taxon>Uroviricota</taxon>
        <taxon>Caudoviricetes</taxon>
        <taxon>Bridgettevirus</taxon>
        <taxon>Bridgettevirus bridgette</taxon>
    </lineage>
</organism>
<reference evidence="1 2" key="1">
    <citation type="submission" date="2018-09" db="EMBL/GenBank/DDBJ databases">
        <authorList>
            <person name="Rimple P.A."/>
            <person name="Stoner T.H."/>
            <person name="Garlena R.A."/>
            <person name="Russell D.A."/>
            <person name="Pope W.H."/>
            <person name="Jacobs-Sera D."/>
            <person name="Hatfull G.F."/>
        </authorList>
    </citation>
    <scope>NUCLEOTIDE SEQUENCE [LARGE SCALE GENOMIC DNA]</scope>
</reference>
<dbReference type="Proteomes" id="UP000277028">
    <property type="component" value="Segment"/>
</dbReference>
<dbReference type="EMBL" id="MH834603">
    <property type="protein sequence ID" value="AYN57288.1"/>
    <property type="molecule type" value="Genomic_DNA"/>
</dbReference>
<keyword evidence="2" id="KW-1185">Reference proteome</keyword>
<name>A0A3G2KE57_9CAUD</name>
<gene>
    <name evidence="1" type="primary">21</name>
    <name evidence="1" type="ORF">PBI_BRIDGETTE_21</name>
</gene>
<evidence type="ECO:0000313" key="2">
    <source>
        <dbReference type="Proteomes" id="UP000277028"/>
    </source>
</evidence>
<accession>A0A3G2KE57</accession>